<gene>
    <name evidence="4" type="ORF">A4U43_C02F21240</name>
</gene>
<dbReference type="OMA" id="SHPCPYV"/>
<dbReference type="Gene3D" id="3.30.40.10">
    <property type="entry name" value="Zinc/RING finger domain, C3HC4 (zinc finger)"/>
    <property type="match status" value="1"/>
</dbReference>
<dbReference type="EMBL" id="CM007382">
    <property type="protein sequence ID" value="ONK78672.1"/>
    <property type="molecule type" value="Genomic_DNA"/>
</dbReference>
<sequence>MGLGESEASVDSGSAIACSICLEIVAIGPDRSTAILQCGHEFHLDCIGSAFNAKGVMQCPNCRKVEKGNWLYANGSRSLPELGFDELTHDEDLYDLSYLEMTFGAHWCPFSRSARLPSSFEEGEPSPAFALQDLIGYHAMFTGNLAPSLADNASSYLAYFQPLQPSASSNPRVSSESPSDHWNHASATPEVQTHGWEHHHPTPNSRHRSHTSGSNEDAFSSMTVPGMRVDSDGLARSGSFFHPFIFGHGSSSRLAGSFVSSLIPPYITNPRPHAHTRGDRYQHHNPQALHTTLFSGSTNGNLPPPPAPVGPTPPSLPDQRTYYLFPPSAPSSSRAHHQDLETLGGDHFYSWERDQFAPFPLVPVPDYRVGLRHRNGSDRPSAPGRTPHVGRTRPYL</sequence>
<dbReference type="OrthoDB" id="8062037at2759"/>
<keyword evidence="1" id="KW-0479">Metal-binding</keyword>
<dbReference type="SMART" id="SM00184">
    <property type="entry name" value="RING"/>
    <property type="match status" value="1"/>
</dbReference>
<dbReference type="Gramene" id="ONK78672">
    <property type="protein sequence ID" value="ONK78672"/>
    <property type="gene ID" value="A4U43_C02F21240"/>
</dbReference>
<feature type="compositionally biased region" description="Polar residues" evidence="2">
    <location>
        <begin position="211"/>
        <end position="223"/>
    </location>
</feature>
<keyword evidence="1" id="KW-0863">Zinc-finger</keyword>
<name>A0A5P1FKM1_ASPOF</name>
<reference evidence="5" key="1">
    <citation type="journal article" date="2017" name="Nat. Commun.">
        <title>The asparagus genome sheds light on the origin and evolution of a young Y chromosome.</title>
        <authorList>
            <person name="Harkess A."/>
            <person name="Zhou J."/>
            <person name="Xu C."/>
            <person name="Bowers J.E."/>
            <person name="Van der Hulst R."/>
            <person name="Ayyampalayam S."/>
            <person name="Mercati F."/>
            <person name="Riccardi P."/>
            <person name="McKain M.R."/>
            <person name="Kakrana A."/>
            <person name="Tang H."/>
            <person name="Ray J."/>
            <person name="Groenendijk J."/>
            <person name="Arikit S."/>
            <person name="Mathioni S.M."/>
            <person name="Nakano M."/>
            <person name="Shan H."/>
            <person name="Telgmann-Rauber A."/>
            <person name="Kanno A."/>
            <person name="Yue Z."/>
            <person name="Chen H."/>
            <person name="Li W."/>
            <person name="Chen Y."/>
            <person name="Xu X."/>
            <person name="Zhang Y."/>
            <person name="Luo S."/>
            <person name="Chen H."/>
            <person name="Gao J."/>
            <person name="Mao Z."/>
            <person name="Pires J.C."/>
            <person name="Luo M."/>
            <person name="Kudrna D."/>
            <person name="Wing R.A."/>
            <person name="Meyers B.C."/>
            <person name="Yi K."/>
            <person name="Kong H."/>
            <person name="Lavrijsen P."/>
            <person name="Sunseri F."/>
            <person name="Falavigna A."/>
            <person name="Ye Y."/>
            <person name="Leebens-Mack J.H."/>
            <person name="Chen G."/>
        </authorList>
    </citation>
    <scope>NUCLEOTIDE SEQUENCE [LARGE SCALE GENOMIC DNA]</scope>
    <source>
        <strain evidence="5">cv. DH0086</strain>
    </source>
</reference>
<dbReference type="Proteomes" id="UP000243459">
    <property type="component" value="Chromosome 2"/>
</dbReference>
<dbReference type="GO" id="GO:0008270">
    <property type="term" value="F:zinc ion binding"/>
    <property type="evidence" value="ECO:0007669"/>
    <property type="project" value="UniProtKB-KW"/>
</dbReference>
<evidence type="ECO:0000313" key="5">
    <source>
        <dbReference type="Proteomes" id="UP000243459"/>
    </source>
</evidence>
<protein>
    <recommendedName>
        <fullName evidence="3">RING-type domain-containing protein</fullName>
    </recommendedName>
</protein>
<dbReference type="AlphaFoldDB" id="A0A5P1FKM1"/>
<dbReference type="Pfam" id="PF13639">
    <property type="entry name" value="zf-RING_2"/>
    <property type="match status" value="1"/>
</dbReference>
<evidence type="ECO:0000313" key="4">
    <source>
        <dbReference type="EMBL" id="ONK78672.1"/>
    </source>
</evidence>
<feature type="compositionally biased region" description="Low complexity" evidence="2">
    <location>
        <begin position="167"/>
        <end position="177"/>
    </location>
</feature>
<feature type="region of interest" description="Disordered" evidence="2">
    <location>
        <begin position="372"/>
        <end position="396"/>
    </location>
</feature>
<proteinExistence type="predicted"/>
<evidence type="ECO:0000256" key="1">
    <source>
        <dbReference type="PROSITE-ProRule" id="PRU00175"/>
    </source>
</evidence>
<feature type="compositionally biased region" description="Pro residues" evidence="2">
    <location>
        <begin position="302"/>
        <end position="314"/>
    </location>
</feature>
<dbReference type="InterPro" id="IPR001841">
    <property type="entry name" value="Znf_RING"/>
</dbReference>
<organism evidence="4 5">
    <name type="scientific">Asparagus officinalis</name>
    <name type="common">Garden asparagus</name>
    <dbReference type="NCBI Taxonomy" id="4686"/>
    <lineage>
        <taxon>Eukaryota</taxon>
        <taxon>Viridiplantae</taxon>
        <taxon>Streptophyta</taxon>
        <taxon>Embryophyta</taxon>
        <taxon>Tracheophyta</taxon>
        <taxon>Spermatophyta</taxon>
        <taxon>Magnoliopsida</taxon>
        <taxon>Liliopsida</taxon>
        <taxon>Asparagales</taxon>
        <taxon>Asparagaceae</taxon>
        <taxon>Asparagoideae</taxon>
        <taxon>Asparagus</taxon>
    </lineage>
</organism>
<dbReference type="GO" id="GO:0004842">
    <property type="term" value="F:ubiquitin-protein transferase activity"/>
    <property type="evidence" value="ECO:0007669"/>
    <property type="project" value="InterPro"/>
</dbReference>
<feature type="region of interest" description="Disordered" evidence="2">
    <location>
        <begin position="167"/>
        <end position="224"/>
    </location>
</feature>
<feature type="region of interest" description="Disordered" evidence="2">
    <location>
        <begin position="294"/>
        <end position="314"/>
    </location>
</feature>
<evidence type="ECO:0000259" key="3">
    <source>
        <dbReference type="PROSITE" id="PS50089"/>
    </source>
</evidence>
<keyword evidence="1" id="KW-0862">Zinc</keyword>
<evidence type="ECO:0000256" key="2">
    <source>
        <dbReference type="SAM" id="MobiDB-lite"/>
    </source>
</evidence>
<feature type="domain" description="RING-type" evidence="3">
    <location>
        <begin position="18"/>
        <end position="63"/>
    </location>
</feature>
<dbReference type="CDD" id="cd16448">
    <property type="entry name" value="RING-H2"/>
    <property type="match status" value="1"/>
</dbReference>
<dbReference type="InterPro" id="IPR013083">
    <property type="entry name" value="Znf_RING/FYVE/PHD"/>
</dbReference>
<dbReference type="SUPFAM" id="SSF57850">
    <property type="entry name" value="RING/U-box"/>
    <property type="match status" value="1"/>
</dbReference>
<dbReference type="PANTHER" id="PTHR46798:SF3">
    <property type="entry name" value="RING FINGER FAMILY PROTEIN"/>
    <property type="match status" value="1"/>
</dbReference>
<dbReference type="PROSITE" id="PS50089">
    <property type="entry name" value="ZF_RING_2"/>
    <property type="match status" value="1"/>
</dbReference>
<keyword evidence="5" id="KW-1185">Reference proteome</keyword>
<accession>A0A5P1FKM1</accession>
<dbReference type="InterPro" id="IPR044274">
    <property type="entry name" value="RFI2"/>
</dbReference>
<dbReference type="PANTHER" id="PTHR46798">
    <property type="entry name" value="OS09G0511500 PROTEIN"/>
    <property type="match status" value="1"/>
</dbReference>